<feature type="transmembrane region" description="Helical" evidence="6">
    <location>
        <begin position="116"/>
        <end position="134"/>
    </location>
</feature>
<accession>A0ABU2YHH5</accession>
<dbReference type="CDD" id="cd13961">
    <property type="entry name" value="PT_UbiA_DGGGPS"/>
    <property type="match status" value="1"/>
</dbReference>
<dbReference type="InterPro" id="IPR044878">
    <property type="entry name" value="UbiA_sf"/>
</dbReference>
<dbReference type="InterPro" id="IPR000537">
    <property type="entry name" value="UbiA_prenyltransferase"/>
</dbReference>
<evidence type="ECO:0000256" key="5">
    <source>
        <dbReference type="ARBA" id="ARBA00023136"/>
    </source>
</evidence>
<evidence type="ECO:0000256" key="2">
    <source>
        <dbReference type="ARBA" id="ARBA00022475"/>
    </source>
</evidence>
<feature type="transmembrane region" description="Helical" evidence="6">
    <location>
        <begin position="252"/>
        <end position="274"/>
    </location>
</feature>
<dbReference type="NCBIfam" id="NF009512">
    <property type="entry name" value="PRK12872.1-1"/>
    <property type="match status" value="1"/>
</dbReference>
<keyword evidence="8" id="KW-1185">Reference proteome</keyword>
<protein>
    <submittedName>
        <fullName evidence="7">Geranylgeranylglycerol-phosphate geranylgeranyltransferase</fullName>
    </submittedName>
</protein>
<dbReference type="EMBL" id="JAVRIA010000001">
    <property type="protein sequence ID" value="MDT0557618.1"/>
    <property type="molecule type" value="Genomic_DNA"/>
</dbReference>
<feature type="transmembrane region" description="Helical" evidence="6">
    <location>
        <begin position="43"/>
        <end position="62"/>
    </location>
</feature>
<evidence type="ECO:0000313" key="8">
    <source>
        <dbReference type="Proteomes" id="UP001259492"/>
    </source>
</evidence>
<evidence type="ECO:0000256" key="4">
    <source>
        <dbReference type="ARBA" id="ARBA00022989"/>
    </source>
</evidence>
<feature type="transmembrane region" description="Helical" evidence="6">
    <location>
        <begin position="226"/>
        <end position="245"/>
    </location>
</feature>
<evidence type="ECO:0000256" key="1">
    <source>
        <dbReference type="ARBA" id="ARBA00004141"/>
    </source>
</evidence>
<keyword evidence="4 6" id="KW-1133">Transmembrane helix</keyword>
<evidence type="ECO:0000313" key="7">
    <source>
        <dbReference type="EMBL" id="MDT0557618.1"/>
    </source>
</evidence>
<dbReference type="InterPro" id="IPR050475">
    <property type="entry name" value="Prenyltransferase_related"/>
</dbReference>
<evidence type="ECO:0000256" key="6">
    <source>
        <dbReference type="SAM" id="Phobius"/>
    </source>
</evidence>
<keyword evidence="2" id="KW-1003">Cell membrane</keyword>
<feature type="transmembrane region" description="Helical" evidence="6">
    <location>
        <begin position="140"/>
        <end position="163"/>
    </location>
</feature>
<dbReference type="Gene3D" id="1.10.357.140">
    <property type="entry name" value="UbiA prenyltransferase"/>
    <property type="match status" value="1"/>
</dbReference>
<comment type="caution">
    <text evidence="7">The sequence shown here is derived from an EMBL/GenBank/DDBJ whole genome shotgun (WGS) entry which is preliminary data.</text>
</comment>
<dbReference type="PANTHER" id="PTHR42723">
    <property type="entry name" value="CHLOROPHYLL SYNTHASE"/>
    <property type="match status" value="1"/>
</dbReference>
<keyword evidence="5 6" id="KW-0472">Membrane</keyword>
<gene>
    <name evidence="7" type="ORF">RM697_03105</name>
</gene>
<feature type="transmembrane region" description="Helical" evidence="6">
    <location>
        <begin position="89"/>
        <end position="109"/>
    </location>
</feature>
<proteinExistence type="predicted"/>
<feature type="transmembrane region" description="Helical" evidence="6">
    <location>
        <begin position="286"/>
        <end position="305"/>
    </location>
</feature>
<dbReference type="PANTHER" id="PTHR42723:SF1">
    <property type="entry name" value="CHLOROPHYLL SYNTHASE, CHLOROPLASTIC"/>
    <property type="match status" value="1"/>
</dbReference>
<name>A0ABU2YHH5_9FLAO</name>
<feature type="transmembrane region" description="Helical" evidence="6">
    <location>
        <begin position="175"/>
        <end position="194"/>
    </location>
</feature>
<dbReference type="RefSeq" id="WP_311426380.1">
    <property type="nucleotide sequence ID" value="NZ_JAVRIA010000001.1"/>
</dbReference>
<sequence length="307" mass="34626">MPFLLNLLNLIRWKNLVLIAVTQYLIKYALLQPFEVSLYLNHYGFALLVVSSLCIAAAGYIINDLQDVTSDQINKPDRVIINMSISESFAFKLYVGFNVLGVGLGFVLCHMIGKPGFFVIFFIISALLYLYSSFLQYHPVIGNLVIALVVAFSILIVGVFELIPTITDSNRTTPFFFFNILKDYAVFAFMITLLRELTKDIEDVDGDHNAGMNTLPIAIGRERANWVTFIVSLIPLGATIYYVIANLYKQEWLVIYFLATIIAPLIYVSIKLFVAETKAHYRHLSLVIKYILIAGILSLALYPLIIS</sequence>
<dbReference type="Gene3D" id="1.20.120.1780">
    <property type="entry name" value="UbiA prenyltransferase"/>
    <property type="match status" value="1"/>
</dbReference>
<evidence type="ECO:0000256" key="3">
    <source>
        <dbReference type="ARBA" id="ARBA00022692"/>
    </source>
</evidence>
<comment type="subcellular location">
    <subcellularLocation>
        <location evidence="1">Membrane</location>
        <topology evidence="1">Multi-pass membrane protein</topology>
    </subcellularLocation>
</comment>
<dbReference type="Pfam" id="PF01040">
    <property type="entry name" value="UbiA"/>
    <property type="match status" value="1"/>
</dbReference>
<organism evidence="7 8">
    <name type="scientific">Microcosmobacter mediterraneus</name>
    <dbReference type="NCBI Taxonomy" id="3075607"/>
    <lineage>
        <taxon>Bacteria</taxon>
        <taxon>Pseudomonadati</taxon>
        <taxon>Bacteroidota</taxon>
        <taxon>Flavobacteriia</taxon>
        <taxon>Flavobacteriales</taxon>
        <taxon>Flavobacteriaceae</taxon>
        <taxon>Microcosmobacter</taxon>
    </lineage>
</organism>
<dbReference type="Proteomes" id="UP001259492">
    <property type="component" value="Unassembled WGS sequence"/>
</dbReference>
<reference evidence="7 8" key="1">
    <citation type="submission" date="2023-09" db="EMBL/GenBank/DDBJ databases">
        <authorList>
            <person name="Rey-Velasco X."/>
        </authorList>
    </citation>
    <scope>NUCLEOTIDE SEQUENCE [LARGE SCALE GENOMIC DNA]</scope>
    <source>
        <strain evidence="7 8">W332</strain>
    </source>
</reference>
<keyword evidence="3 6" id="KW-0812">Transmembrane</keyword>